<evidence type="ECO:0000313" key="9">
    <source>
        <dbReference type="EMBL" id="MTH53094.1"/>
    </source>
</evidence>
<sequence length="243" mass="26386">MEWPLILIGAVTSFFGTLAGGGGLIGMPAMILYGLPIHTIIAATKFSNTISSFSSFFFLLRSKEVKLSEMLKVVPFALAGGLTGASLAGMIPEKWMTAAALIFLGFAFMLSLLKNPEQKQTEERHRLSPKSFPLIYGIGAYDGIFGPGQATLSMYLYFQLGLSYLQAIAFTRFQTFISCLGAFTMYLIAGMVDFDVAIPLAIGSAIGAQLSVRTARYISFSAAKWIVRGATLLLIVQILFRFL</sequence>
<dbReference type="InterPro" id="IPR002781">
    <property type="entry name" value="TM_pro_TauE-like"/>
</dbReference>
<reference evidence="9 10" key="1">
    <citation type="journal article" date="2017" name="Int. J. Syst. Evol. Microbiol.">
        <title>Bacillus mangrovi sp. nov., isolated from a sediment sample from a mangrove forest.</title>
        <authorList>
            <person name="Gupta V."/>
            <person name="Singh P.K."/>
            <person name="Korpole S."/>
            <person name="Tanuku N.R.S."/>
            <person name="Pinnaka A.K."/>
        </authorList>
    </citation>
    <scope>NUCLEOTIDE SEQUENCE [LARGE SCALE GENOMIC DNA]</scope>
    <source>
        <strain evidence="9 10">KCTC 33872</strain>
    </source>
</reference>
<keyword evidence="10" id="KW-1185">Reference proteome</keyword>
<gene>
    <name evidence="9" type="ORF">GKZ89_06685</name>
</gene>
<dbReference type="InterPro" id="IPR052017">
    <property type="entry name" value="TSUP"/>
</dbReference>
<accession>A0A7X2S3M9</accession>
<dbReference type="Pfam" id="PF01925">
    <property type="entry name" value="TauE"/>
    <property type="match status" value="1"/>
</dbReference>
<evidence type="ECO:0000256" key="3">
    <source>
        <dbReference type="ARBA" id="ARBA00022448"/>
    </source>
</evidence>
<dbReference type="PANTHER" id="PTHR30269:SF0">
    <property type="entry name" value="MEMBRANE TRANSPORTER PROTEIN YFCA-RELATED"/>
    <property type="match status" value="1"/>
</dbReference>
<comment type="caution">
    <text evidence="9">The sequence shown here is derived from an EMBL/GenBank/DDBJ whole genome shotgun (WGS) entry which is preliminary data.</text>
</comment>
<dbReference type="OrthoDB" id="554695at2"/>
<feature type="transmembrane region" description="Helical" evidence="8">
    <location>
        <begin position="71"/>
        <end position="89"/>
    </location>
</feature>
<evidence type="ECO:0000256" key="4">
    <source>
        <dbReference type="ARBA" id="ARBA00022475"/>
    </source>
</evidence>
<dbReference type="GO" id="GO:0005886">
    <property type="term" value="C:plasma membrane"/>
    <property type="evidence" value="ECO:0007669"/>
    <property type="project" value="UniProtKB-SubCell"/>
</dbReference>
<protein>
    <recommendedName>
        <fullName evidence="8">Probable membrane transporter protein</fullName>
    </recommendedName>
</protein>
<evidence type="ECO:0000313" key="10">
    <source>
        <dbReference type="Proteomes" id="UP000434639"/>
    </source>
</evidence>
<dbReference type="PANTHER" id="PTHR30269">
    <property type="entry name" value="TRANSMEMBRANE PROTEIN YFCA"/>
    <property type="match status" value="1"/>
</dbReference>
<keyword evidence="5 8" id="KW-0812">Transmembrane</keyword>
<comment type="subcellular location">
    <subcellularLocation>
        <location evidence="1 8">Cell membrane</location>
        <topology evidence="1 8">Multi-pass membrane protein</topology>
    </subcellularLocation>
</comment>
<dbReference type="Proteomes" id="UP000434639">
    <property type="component" value="Unassembled WGS sequence"/>
</dbReference>
<feature type="transmembrane region" description="Helical" evidence="8">
    <location>
        <begin position="37"/>
        <end position="59"/>
    </location>
</feature>
<feature type="transmembrane region" description="Helical" evidence="8">
    <location>
        <begin position="134"/>
        <end position="158"/>
    </location>
</feature>
<evidence type="ECO:0000256" key="5">
    <source>
        <dbReference type="ARBA" id="ARBA00022692"/>
    </source>
</evidence>
<keyword evidence="3" id="KW-0813">Transport</keyword>
<keyword evidence="7 8" id="KW-0472">Membrane</keyword>
<dbReference type="EMBL" id="WMIB01000004">
    <property type="protein sequence ID" value="MTH53094.1"/>
    <property type="molecule type" value="Genomic_DNA"/>
</dbReference>
<evidence type="ECO:0000256" key="1">
    <source>
        <dbReference type="ARBA" id="ARBA00004651"/>
    </source>
</evidence>
<proteinExistence type="inferred from homology"/>
<dbReference type="RefSeq" id="WP_155111624.1">
    <property type="nucleotide sequence ID" value="NZ_WMIB01000004.1"/>
</dbReference>
<feature type="transmembrane region" description="Helical" evidence="8">
    <location>
        <begin position="225"/>
        <end position="242"/>
    </location>
</feature>
<evidence type="ECO:0000256" key="8">
    <source>
        <dbReference type="RuleBase" id="RU363041"/>
    </source>
</evidence>
<name>A0A7X2S3M9_9BACI</name>
<evidence type="ECO:0000256" key="7">
    <source>
        <dbReference type="ARBA" id="ARBA00023136"/>
    </source>
</evidence>
<evidence type="ECO:0000256" key="6">
    <source>
        <dbReference type="ARBA" id="ARBA00022989"/>
    </source>
</evidence>
<keyword evidence="4 8" id="KW-1003">Cell membrane</keyword>
<keyword evidence="6 8" id="KW-1133">Transmembrane helix</keyword>
<evidence type="ECO:0000256" key="2">
    <source>
        <dbReference type="ARBA" id="ARBA00009142"/>
    </source>
</evidence>
<comment type="similarity">
    <text evidence="2 8">Belongs to the 4-toluene sulfonate uptake permease (TSUP) (TC 2.A.102) family.</text>
</comment>
<organism evidence="9 10">
    <name type="scientific">Metabacillus mangrovi</name>
    <dbReference type="NCBI Taxonomy" id="1491830"/>
    <lineage>
        <taxon>Bacteria</taxon>
        <taxon>Bacillati</taxon>
        <taxon>Bacillota</taxon>
        <taxon>Bacilli</taxon>
        <taxon>Bacillales</taxon>
        <taxon>Bacillaceae</taxon>
        <taxon>Metabacillus</taxon>
    </lineage>
</organism>
<dbReference type="AlphaFoldDB" id="A0A7X2S3M9"/>
<feature type="transmembrane region" description="Helical" evidence="8">
    <location>
        <begin position="95"/>
        <end position="113"/>
    </location>
</feature>